<evidence type="ECO:0000313" key="2">
    <source>
        <dbReference type="EMBL" id="KAA6409950.1"/>
    </source>
</evidence>
<sequence>MRLGRRYWDSKSRKLPGGGGCLKIQGLMRRHTPRLTTKDHQAASRGRDGTAGGQSKEISPQNGPQLFDRQPVQRQ</sequence>
<proteinExistence type="predicted"/>
<protein>
    <submittedName>
        <fullName evidence="2">Uncharacterized protein</fullName>
    </submittedName>
</protein>
<feature type="region of interest" description="Disordered" evidence="1">
    <location>
        <begin position="1"/>
        <end position="75"/>
    </location>
</feature>
<dbReference type="Proteomes" id="UP000324767">
    <property type="component" value="Unassembled WGS sequence"/>
</dbReference>
<dbReference type="EMBL" id="VXIT01000010">
    <property type="protein sequence ID" value="KAA6409950.1"/>
    <property type="molecule type" value="Genomic_DNA"/>
</dbReference>
<evidence type="ECO:0000313" key="3">
    <source>
        <dbReference type="Proteomes" id="UP000324767"/>
    </source>
</evidence>
<name>A0A5M8PLR0_9LECA</name>
<gene>
    <name evidence="2" type="ORF">FRX48_06564</name>
</gene>
<feature type="compositionally biased region" description="Basic and acidic residues" evidence="1">
    <location>
        <begin position="1"/>
        <end position="12"/>
    </location>
</feature>
<feature type="compositionally biased region" description="Basic and acidic residues" evidence="1">
    <location>
        <begin position="36"/>
        <end position="48"/>
    </location>
</feature>
<dbReference type="AlphaFoldDB" id="A0A5M8PLR0"/>
<comment type="caution">
    <text evidence="2">The sequence shown here is derived from an EMBL/GenBank/DDBJ whole genome shotgun (WGS) entry which is preliminary data.</text>
</comment>
<reference evidence="2 3" key="1">
    <citation type="submission" date="2019-09" db="EMBL/GenBank/DDBJ databases">
        <title>The hologenome of the rock-dwelling lichen Lasallia pustulata.</title>
        <authorList>
            <person name="Greshake Tzovaras B."/>
            <person name="Segers F."/>
            <person name="Bicker A."/>
            <person name="Dal Grande F."/>
            <person name="Otte J."/>
            <person name="Hankeln T."/>
            <person name="Schmitt I."/>
            <person name="Ebersberger I."/>
        </authorList>
    </citation>
    <scope>NUCLEOTIDE SEQUENCE [LARGE SCALE GENOMIC DNA]</scope>
    <source>
        <strain evidence="2">A1-1</strain>
    </source>
</reference>
<organism evidence="2 3">
    <name type="scientific">Lasallia pustulata</name>
    <dbReference type="NCBI Taxonomy" id="136370"/>
    <lineage>
        <taxon>Eukaryota</taxon>
        <taxon>Fungi</taxon>
        <taxon>Dikarya</taxon>
        <taxon>Ascomycota</taxon>
        <taxon>Pezizomycotina</taxon>
        <taxon>Lecanoromycetes</taxon>
        <taxon>OSLEUM clade</taxon>
        <taxon>Umbilicariomycetidae</taxon>
        <taxon>Umbilicariales</taxon>
        <taxon>Umbilicariaceae</taxon>
        <taxon>Lasallia</taxon>
    </lineage>
</organism>
<accession>A0A5M8PLR0</accession>
<evidence type="ECO:0000256" key="1">
    <source>
        <dbReference type="SAM" id="MobiDB-lite"/>
    </source>
</evidence>